<proteinExistence type="predicted"/>
<gene>
    <name evidence="1" type="ORF">GCM10007977_110390</name>
</gene>
<evidence type="ECO:0000313" key="1">
    <source>
        <dbReference type="EMBL" id="GGM90284.1"/>
    </source>
</evidence>
<organism evidence="1 2">
    <name type="scientific">Dactylosporangium sucinum</name>
    <dbReference type="NCBI Taxonomy" id="1424081"/>
    <lineage>
        <taxon>Bacteria</taxon>
        <taxon>Bacillati</taxon>
        <taxon>Actinomycetota</taxon>
        <taxon>Actinomycetes</taxon>
        <taxon>Micromonosporales</taxon>
        <taxon>Micromonosporaceae</taxon>
        <taxon>Dactylosporangium</taxon>
    </lineage>
</organism>
<sequence>MSEDRETYGPVVGDIWVRDMRAKVRLTVTDDLELILGDGDTAVTLTMSWTSELELAADKIEEVGNELHAFAVLLRERAERRKRPLPASRHPEMGILPTQ</sequence>
<accession>A0A917UG09</accession>
<dbReference type="EMBL" id="BMPI01000142">
    <property type="protein sequence ID" value="GGM90284.1"/>
    <property type="molecule type" value="Genomic_DNA"/>
</dbReference>
<dbReference type="RefSeq" id="WP_190258175.1">
    <property type="nucleotide sequence ID" value="NZ_BMPI01000142.1"/>
</dbReference>
<reference evidence="1" key="2">
    <citation type="submission" date="2020-09" db="EMBL/GenBank/DDBJ databases">
        <authorList>
            <person name="Sun Q."/>
            <person name="Ohkuma M."/>
        </authorList>
    </citation>
    <scope>NUCLEOTIDE SEQUENCE</scope>
    <source>
        <strain evidence="1">JCM 19831</strain>
    </source>
</reference>
<dbReference type="Proteomes" id="UP000642070">
    <property type="component" value="Unassembled WGS sequence"/>
</dbReference>
<comment type="caution">
    <text evidence="1">The sequence shown here is derived from an EMBL/GenBank/DDBJ whole genome shotgun (WGS) entry which is preliminary data.</text>
</comment>
<keyword evidence="2" id="KW-1185">Reference proteome</keyword>
<protein>
    <submittedName>
        <fullName evidence="1">Uncharacterized protein</fullName>
    </submittedName>
</protein>
<evidence type="ECO:0000313" key="2">
    <source>
        <dbReference type="Proteomes" id="UP000642070"/>
    </source>
</evidence>
<dbReference type="AlphaFoldDB" id="A0A917UG09"/>
<reference evidence="1" key="1">
    <citation type="journal article" date="2014" name="Int. J. Syst. Evol. Microbiol.">
        <title>Complete genome sequence of Corynebacterium casei LMG S-19264T (=DSM 44701T), isolated from a smear-ripened cheese.</title>
        <authorList>
            <consortium name="US DOE Joint Genome Institute (JGI-PGF)"/>
            <person name="Walter F."/>
            <person name="Albersmeier A."/>
            <person name="Kalinowski J."/>
            <person name="Ruckert C."/>
        </authorList>
    </citation>
    <scope>NUCLEOTIDE SEQUENCE</scope>
    <source>
        <strain evidence="1">JCM 19831</strain>
    </source>
</reference>
<name>A0A917UG09_9ACTN</name>